<evidence type="ECO:0000256" key="1">
    <source>
        <dbReference type="SAM" id="MobiDB-lite"/>
    </source>
</evidence>
<gene>
    <name evidence="2" type="ORF">LVJ94_06365</name>
</gene>
<protein>
    <submittedName>
        <fullName evidence="2">Uncharacterized protein</fullName>
    </submittedName>
</protein>
<feature type="region of interest" description="Disordered" evidence="1">
    <location>
        <begin position="90"/>
        <end position="114"/>
    </location>
</feature>
<feature type="region of interest" description="Disordered" evidence="1">
    <location>
        <begin position="1"/>
        <end position="24"/>
    </location>
</feature>
<dbReference type="EMBL" id="CP089983">
    <property type="protein sequence ID" value="WXB06857.1"/>
    <property type="molecule type" value="Genomic_DNA"/>
</dbReference>
<keyword evidence="3" id="KW-1185">Reference proteome</keyword>
<proteinExistence type="predicted"/>
<dbReference type="RefSeq" id="WP_394836514.1">
    <property type="nucleotide sequence ID" value="NZ_CP089929.1"/>
</dbReference>
<organism evidence="2 3">
    <name type="scientific">Pendulispora rubella</name>
    <dbReference type="NCBI Taxonomy" id="2741070"/>
    <lineage>
        <taxon>Bacteria</taxon>
        <taxon>Pseudomonadati</taxon>
        <taxon>Myxococcota</taxon>
        <taxon>Myxococcia</taxon>
        <taxon>Myxococcales</taxon>
        <taxon>Sorangiineae</taxon>
        <taxon>Pendulisporaceae</taxon>
        <taxon>Pendulispora</taxon>
    </lineage>
</organism>
<evidence type="ECO:0000313" key="3">
    <source>
        <dbReference type="Proteomes" id="UP001374803"/>
    </source>
</evidence>
<feature type="compositionally biased region" description="Acidic residues" evidence="1">
    <location>
        <begin position="103"/>
        <end position="114"/>
    </location>
</feature>
<evidence type="ECO:0000313" key="2">
    <source>
        <dbReference type="EMBL" id="WXB06857.1"/>
    </source>
</evidence>
<name>A0ABZ2L7X1_9BACT</name>
<accession>A0ABZ2L7X1</accession>
<dbReference type="Proteomes" id="UP001374803">
    <property type="component" value="Chromosome"/>
</dbReference>
<reference evidence="2" key="1">
    <citation type="submission" date="2021-12" db="EMBL/GenBank/DDBJ databases">
        <title>Discovery of the Pendulisporaceae a myxobacterial family with distinct sporulation behavior and unique specialized metabolism.</title>
        <authorList>
            <person name="Garcia R."/>
            <person name="Popoff A."/>
            <person name="Bader C.D."/>
            <person name="Loehr J."/>
            <person name="Walesch S."/>
            <person name="Walt C."/>
            <person name="Boldt J."/>
            <person name="Bunk B."/>
            <person name="Haeckl F.J.F.P.J."/>
            <person name="Gunesch A.P."/>
            <person name="Birkelbach J."/>
            <person name="Nuebel U."/>
            <person name="Pietschmann T."/>
            <person name="Bach T."/>
            <person name="Mueller R."/>
        </authorList>
    </citation>
    <scope>NUCLEOTIDE SEQUENCE</scope>
    <source>
        <strain evidence="2">MSr11367</strain>
    </source>
</reference>
<sequence>MATIKKPWPGRPLQAPRPAHPKVSPRGRILSKLLFDTVDLLEDVKKLTGRLRKELLLDAGGMDRLGHPAIEASRGAESALRQVRGLLTAALPSQPPEPPQTEADAEEINPDDFL</sequence>